<evidence type="ECO:0000313" key="1">
    <source>
        <dbReference type="EMBL" id="KAJ3538276.1"/>
    </source>
</evidence>
<organism evidence="1 2">
    <name type="scientific">Fusarium decemcellulare</name>
    <dbReference type="NCBI Taxonomy" id="57161"/>
    <lineage>
        <taxon>Eukaryota</taxon>
        <taxon>Fungi</taxon>
        <taxon>Dikarya</taxon>
        <taxon>Ascomycota</taxon>
        <taxon>Pezizomycotina</taxon>
        <taxon>Sordariomycetes</taxon>
        <taxon>Hypocreomycetidae</taxon>
        <taxon>Hypocreales</taxon>
        <taxon>Nectriaceae</taxon>
        <taxon>Fusarium</taxon>
        <taxon>Fusarium decemcellulare species complex</taxon>
    </lineage>
</organism>
<proteinExistence type="predicted"/>
<protein>
    <submittedName>
        <fullName evidence="1">Uncharacterized protein</fullName>
    </submittedName>
</protein>
<gene>
    <name evidence="1" type="ORF">NM208_g5978</name>
</gene>
<name>A0ACC1SF42_9HYPO</name>
<evidence type="ECO:0000313" key="2">
    <source>
        <dbReference type="Proteomes" id="UP001148629"/>
    </source>
</evidence>
<reference evidence="1" key="1">
    <citation type="submission" date="2022-08" db="EMBL/GenBank/DDBJ databases">
        <title>Genome Sequence of Fusarium decemcellulare.</title>
        <authorList>
            <person name="Buettner E."/>
        </authorList>
    </citation>
    <scope>NUCLEOTIDE SEQUENCE</scope>
    <source>
        <strain evidence="1">Babe19</strain>
    </source>
</reference>
<accession>A0ACC1SF42</accession>
<comment type="caution">
    <text evidence="1">The sequence shown here is derived from an EMBL/GenBank/DDBJ whole genome shotgun (WGS) entry which is preliminary data.</text>
</comment>
<dbReference type="Proteomes" id="UP001148629">
    <property type="component" value="Unassembled WGS sequence"/>
</dbReference>
<sequence length="230" mass="25876">MDAETVYLCPSLTTPPDLNIPIALEGQSPTSTSDVHHITLGSANNRTQPTIHSTFKAVMEGHKAESMIVIDDPFSATVVARNAMLGAWEDRASREDRDAKTILDADWEESSKRSGNDVKQRREALLNQTRKTASEPVDAHEGPATTFRAAIQDFRYDDTEYLLKEENHALRHAMIDEARQWKFLHDKLERVEVTLADHIAMYAQRAAIEDAFATKMQALETSRQTQVVNE</sequence>
<keyword evidence="2" id="KW-1185">Reference proteome</keyword>
<dbReference type="EMBL" id="JANRMS010000530">
    <property type="protein sequence ID" value="KAJ3538276.1"/>
    <property type="molecule type" value="Genomic_DNA"/>
</dbReference>